<dbReference type="OrthoDB" id="3247418at2759"/>
<gene>
    <name evidence="1" type="ORF">SCLCIDRAFT_108212</name>
</gene>
<evidence type="ECO:0000313" key="2">
    <source>
        <dbReference type="Proteomes" id="UP000053989"/>
    </source>
</evidence>
<reference evidence="1 2" key="1">
    <citation type="submission" date="2014-04" db="EMBL/GenBank/DDBJ databases">
        <authorList>
            <consortium name="DOE Joint Genome Institute"/>
            <person name="Kuo A."/>
            <person name="Kohler A."/>
            <person name="Nagy L.G."/>
            <person name="Floudas D."/>
            <person name="Copeland A."/>
            <person name="Barry K.W."/>
            <person name="Cichocki N."/>
            <person name="Veneault-Fourrey C."/>
            <person name="LaButti K."/>
            <person name="Lindquist E.A."/>
            <person name="Lipzen A."/>
            <person name="Lundell T."/>
            <person name="Morin E."/>
            <person name="Murat C."/>
            <person name="Sun H."/>
            <person name="Tunlid A."/>
            <person name="Henrissat B."/>
            <person name="Grigoriev I.V."/>
            <person name="Hibbett D.S."/>
            <person name="Martin F."/>
            <person name="Nordberg H.P."/>
            <person name="Cantor M.N."/>
            <person name="Hua S.X."/>
        </authorList>
    </citation>
    <scope>NUCLEOTIDE SEQUENCE [LARGE SCALE GENOMIC DNA]</scope>
    <source>
        <strain evidence="1 2">Foug A</strain>
    </source>
</reference>
<sequence length="182" mass="20495">SVPADFGDARAGTVKVDEWCTLATVYIPLALVSLWAKLRTILDNTMYLVSAIHIACSSTMTESQVLAYHSCITTWLKTLPDVLPKATICPNCHMACHIYDYLKLFGPVQSWGCFPFECLIGHLQRLPLNDKFGEMGQTALHAFIHSARLKLWFARADRPPCNGSVFFFLSNLRLDHILSYRT</sequence>
<name>A0A0C3EGG3_9AGAM</name>
<protein>
    <submittedName>
        <fullName evidence="1">Uncharacterized protein</fullName>
    </submittedName>
</protein>
<organism evidence="1 2">
    <name type="scientific">Scleroderma citrinum Foug A</name>
    <dbReference type="NCBI Taxonomy" id="1036808"/>
    <lineage>
        <taxon>Eukaryota</taxon>
        <taxon>Fungi</taxon>
        <taxon>Dikarya</taxon>
        <taxon>Basidiomycota</taxon>
        <taxon>Agaricomycotina</taxon>
        <taxon>Agaricomycetes</taxon>
        <taxon>Agaricomycetidae</taxon>
        <taxon>Boletales</taxon>
        <taxon>Sclerodermatineae</taxon>
        <taxon>Sclerodermataceae</taxon>
        <taxon>Scleroderma</taxon>
    </lineage>
</organism>
<accession>A0A0C3EGG3</accession>
<reference evidence="2" key="2">
    <citation type="submission" date="2015-01" db="EMBL/GenBank/DDBJ databases">
        <title>Evolutionary Origins and Diversification of the Mycorrhizal Mutualists.</title>
        <authorList>
            <consortium name="DOE Joint Genome Institute"/>
            <consortium name="Mycorrhizal Genomics Consortium"/>
            <person name="Kohler A."/>
            <person name="Kuo A."/>
            <person name="Nagy L.G."/>
            <person name="Floudas D."/>
            <person name="Copeland A."/>
            <person name="Barry K.W."/>
            <person name="Cichocki N."/>
            <person name="Veneault-Fourrey C."/>
            <person name="LaButti K."/>
            <person name="Lindquist E.A."/>
            <person name="Lipzen A."/>
            <person name="Lundell T."/>
            <person name="Morin E."/>
            <person name="Murat C."/>
            <person name="Riley R."/>
            <person name="Ohm R."/>
            <person name="Sun H."/>
            <person name="Tunlid A."/>
            <person name="Henrissat B."/>
            <person name="Grigoriev I.V."/>
            <person name="Hibbett D.S."/>
            <person name="Martin F."/>
        </authorList>
    </citation>
    <scope>NUCLEOTIDE SEQUENCE [LARGE SCALE GENOMIC DNA]</scope>
    <source>
        <strain evidence="2">Foug A</strain>
    </source>
</reference>
<dbReference type="HOGENOM" id="CLU_081367_1_1_1"/>
<feature type="non-terminal residue" evidence="1">
    <location>
        <position position="1"/>
    </location>
</feature>
<dbReference type="EMBL" id="KN822013">
    <property type="protein sequence ID" value="KIM67399.1"/>
    <property type="molecule type" value="Genomic_DNA"/>
</dbReference>
<keyword evidence="2" id="KW-1185">Reference proteome</keyword>
<evidence type="ECO:0000313" key="1">
    <source>
        <dbReference type="EMBL" id="KIM67399.1"/>
    </source>
</evidence>
<dbReference type="AlphaFoldDB" id="A0A0C3EGG3"/>
<dbReference type="Proteomes" id="UP000053989">
    <property type="component" value="Unassembled WGS sequence"/>
</dbReference>
<proteinExistence type="predicted"/>
<dbReference type="InParanoid" id="A0A0C3EGG3"/>
<dbReference type="STRING" id="1036808.A0A0C3EGG3"/>